<sequence>MKIAVGCDHNGLELKNAICDFLKEKGVEYKDFGVMTKDPIDYPDKAKEVAEAVAKGEFDRGILICGTGIGMAIAANKVRGIRAACCHDVYSAERSRKSNNAQIMTMGAFVIGVELAKMLVDAWLKSEFQGGRSAPKVEKIMQIEKEQFSKE</sequence>
<dbReference type="Pfam" id="PF02502">
    <property type="entry name" value="LacAB_rpiB"/>
    <property type="match status" value="1"/>
</dbReference>
<dbReference type="NCBIfam" id="TIGR01120">
    <property type="entry name" value="rpiB"/>
    <property type="match status" value="1"/>
</dbReference>
<dbReference type="SUPFAM" id="SSF89623">
    <property type="entry name" value="Ribose/Galactose isomerase RpiB/AlsB"/>
    <property type="match status" value="1"/>
</dbReference>
<dbReference type="EC" id="5.3.1.6" evidence="3"/>
<protein>
    <submittedName>
        <fullName evidence="3">Ribose 5-phosphate isomerase B</fullName>
        <ecNumber evidence="3">5.3.1.6</ecNumber>
    </submittedName>
</protein>
<accession>A0A7V5HY51</accession>
<dbReference type="GO" id="GO:0005975">
    <property type="term" value="P:carbohydrate metabolic process"/>
    <property type="evidence" value="ECO:0007669"/>
    <property type="project" value="InterPro"/>
</dbReference>
<evidence type="ECO:0000256" key="1">
    <source>
        <dbReference type="ARBA" id="ARBA00008754"/>
    </source>
</evidence>
<dbReference type="PIRSF" id="PIRSF005384">
    <property type="entry name" value="RpiB_LacA_B"/>
    <property type="match status" value="1"/>
</dbReference>
<reference evidence="3" key="1">
    <citation type="journal article" date="2020" name="mSystems">
        <title>Genome- and Community-Level Interaction Insights into Carbon Utilization and Element Cycling Functions of Hydrothermarchaeota in Hydrothermal Sediment.</title>
        <authorList>
            <person name="Zhou Z."/>
            <person name="Liu Y."/>
            <person name="Xu W."/>
            <person name="Pan J."/>
            <person name="Luo Z.H."/>
            <person name="Li M."/>
        </authorList>
    </citation>
    <scope>NUCLEOTIDE SEQUENCE [LARGE SCALE GENOMIC DNA]</scope>
    <source>
        <strain evidence="3">HyVt-92</strain>
    </source>
</reference>
<proteinExistence type="inferred from homology"/>
<dbReference type="PANTHER" id="PTHR43732">
    <property type="entry name" value="RIBOSE 5-PHOSPHATE ISOMERASE-RELATED"/>
    <property type="match status" value="1"/>
</dbReference>
<dbReference type="InterPro" id="IPR036569">
    <property type="entry name" value="RpiB_LacA_LacB_sf"/>
</dbReference>
<dbReference type="PANTHER" id="PTHR43732:SF1">
    <property type="entry name" value="RIBOSE 5-PHOSPHATE ISOMERASE"/>
    <property type="match status" value="1"/>
</dbReference>
<dbReference type="AlphaFoldDB" id="A0A7V5HY51"/>
<name>A0A7V5HY51_UNCAE</name>
<dbReference type="InterPro" id="IPR051812">
    <property type="entry name" value="SPI_LacAB/RpiB"/>
</dbReference>
<dbReference type="GO" id="GO:0004751">
    <property type="term" value="F:ribose-5-phosphate isomerase activity"/>
    <property type="evidence" value="ECO:0007669"/>
    <property type="project" value="UniProtKB-EC"/>
</dbReference>
<comment type="similarity">
    <text evidence="1">Belongs to the LacAB/RpiB family.</text>
</comment>
<dbReference type="Gene3D" id="3.40.1400.10">
    <property type="entry name" value="Sugar-phosphate isomerase, RpiB/LacA/LacB"/>
    <property type="match status" value="1"/>
</dbReference>
<dbReference type="EMBL" id="DRTT01000033">
    <property type="protein sequence ID" value="HHF98088.1"/>
    <property type="molecule type" value="Genomic_DNA"/>
</dbReference>
<evidence type="ECO:0000256" key="2">
    <source>
        <dbReference type="ARBA" id="ARBA00023235"/>
    </source>
</evidence>
<evidence type="ECO:0000313" key="3">
    <source>
        <dbReference type="EMBL" id="HHF98088.1"/>
    </source>
</evidence>
<keyword evidence="2 3" id="KW-0413">Isomerase</keyword>
<dbReference type="NCBIfam" id="NF004051">
    <property type="entry name" value="PRK05571.1"/>
    <property type="match status" value="1"/>
</dbReference>
<organism evidence="3">
    <name type="scientific">Aerophobetes bacterium</name>
    <dbReference type="NCBI Taxonomy" id="2030807"/>
    <lineage>
        <taxon>Bacteria</taxon>
        <taxon>Candidatus Aerophobota</taxon>
    </lineage>
</organism>
<dbReference type="InterPro" id="IPR004785">
    <property type="entry name" value="RpiB"/>
</dbReference>
<comment type="caution">
    <text evidence="3">The sequence shown here is derived from an EMBL/GenBank/DDBJ whole genome shotgun (WGS) entry which is preliminary data.</text>
</comment>
<gene>
    <name evidence="3" type="primary">rpiB</name>
    <name evidence="3" type="ORF">ENL39_01185</name>
</gene>
<dbReference type="NCBIfam" id="TIGR00689">
    <property type="entry name" value="rpiB_lacA_lacB"/>
    <property type="match status" value="1"/>
</dbReference>
<dbReference type="InterPro" id="IPR003500">
    <property type="entry name" value="RpiB_LacA_LacB"/>
</dbReference>
<dbReference type="Proteomes" id="UP000886070">
    <property type="component" value="Unassembled WGS sequence"/>
</dbReference>